<evidence type="ECO:0000256" key="4">
    <source>
        <dbReference type="RuleBase" id="RU361153"/>
    </source>
</evidence>
<dbReference type="AlphaFoldDB" id="A0AAD5V9P1"/>
<keyword evidence="2 4" id="KW-0378">Hydrolase</keyword>
<accession>A0AAD5V9P1</accession>
<dbReference type="InterPro" id="IPR017853">
    <property type="entry name" value="GH"/>
</dbReference>
<evidence type="ECO:0000256" key="1">
    <source>
        <dbReference type="ARBA" id="ARBA00005641"/>
    </source>
</evidence>
<name>A0AAD5V9P1_9APHY</name>
<evidence type="ECO:0000259" key="5">
    <source>
        <dbReference type="Pfam" id="PF00150"/>
    </source>
</evidence>
<dbReference type="EMBL" id="JANAWD010000033">
    <property type="protein sequence ID" value="KAJ3490083.1"/>
    <property type="molecule type" value="Genomic_DNA"/>
</dbReference>
<sequence>MAGFLKVEGTRIVDDNGKEVILRGAGLGGWMTFVVDHQEGSEDVQSHPPSGFPGCEFQIRDALAQVLGQDKASFFFDKFLEYFFEEPDAVFFKSLGLNCIRIAINYRHFEDDMNPRTLRPNCFKHLDRVVSLCAAQGIYTILDMHTAPGGQNNGWHSDHGTHVASFWIHKDFQDRLIWLWTEIATHYKDEKWIAGYNPMNEPADPQHKGLIAYYDEVHAAIRSADPNHILFFDGNTFAMDFSRFPDDAASRWPNSAYSIHDYSVYGFPSAPEPFARTEEQKEKMRRSYEKKREWMDKRGLCVWNGEWGPVYARQEHDGDATDEINERRFDVLQEQLDMYHKDRLSWSIWLYKDIGLQGMVHVSPSTPYIQLLSGFLQKKYRLAVDPWGDDDKFVKHVYEPIIDMIKDAVPNEAHRRLYPYPLWTLERRVTRLTRCILVGEFLVMEWTDHFKGMDETQLDDLAKSFKFENCLKRGRLNQILQGHAIQTGRL</sequence>
<proteinExistence type="inferred from homology"/>
<dbReference type="GO" id="GO:0009986">
    <property type="term" value="C:cell surface"/>
    <property type="evidence" value="ECO:0007669"/>
    <property type="project" value="TreeGrafter"/>
</dbReference>
<dbReference type="Gene3D" id="3.20.20.80">
    <property type="entry name" value="Glycosidases"/>
    <property type="match status" value="1"/>
</dbReference>
<keyword evidence="7" id="KW-1185">Reference proteome</keyword>
<dbReference type="InterPro" id="IPR050386">
    <property type="entry name" value="Glycosyl_hydrolase_5"/>
</dbReference>
<dbReference type="PANTHER" id="PTHR31297">
    <property type="entry name" value="GLUCAN ENDO-1,6-BETA-GLUCOSIDASE B"/>
    <property type="match status" value="1"/>
</dbReference>
<gene>
    <name evidence="6" type="ORF">NLI96_g1675</name>
</gene>
<dbReference type="Proteomes" id="UP001212997">
    <property type="component" value="Unassembled WGS sequence"/>
</dbReference>
<evidence type="ECO:0000256" key="2">
    <source>
        <dbReference type="ARBA" id="ARBA00022801"/>
    </source>
</evidence>
<comment type="caution">
    <text evidence="6">The sequence shown here is derived from an EMBL/GenBank/DDBJ whole genome shotgun (WGS) entry which is preliminary data.</text>
</comment>
<dbReference type="GO" id="GO:0009251">
    <property type="term" value="P:glucan catabolic process"/>
    <property type="evidence" value="ECO:0007669"/>
    <property type="project" value="TreeGrafter"/>
</dbReference>
<evidence type="ECO:0000256" key="3">
    <source>
        <dbReference type="ARBA" id="ARBA00023295"/>
    </source>
</evidence>
<comment type="similarity">
    <text evidence="1 4">Belongs to the glycosyl hydrolase 5 (cellulase A) family.</text>
</comment>
<dbReference type="InterPro" id="IPR001547">
    <property type="entry name" value="Glyco_hydro_5"/>
</dbReference>
<protein>
    <recommendedName>
        <fullName evidence="5">Glycoside hydrolase family 5 domain-containing protein</fullName>
    </recommendedName>
</protein>
<feature type="domain" description="Glycoside hydrolase family 5" evidence="5">
    <location>
        <begin position="91"/>
        <end position="352"/>
    </location>
</feature>
<reference evidence="6" key="1">
    <citation type="submission" date="2022-07" db="EMBL/GenBank/DDBJ databases">
        <title>Genome Sequence of Physisporinus lineatus.</title>
        <authorList>
            <person name="Buettner E."/>
        </authorList>
    </citation>
    <scope>NUCLEOTIDE SEQUENCE</scope>
    <source>
        <strain evidence="6">VT162</strain>
    </source>
</reference>
<dbReference type="PANTHER" id="PTHR31297:SF13">
    <property type="entry name" value="PUTATIVE-RELATED"/>
    <property type="match status" value="1"/>
</dbReference>
<dbReference type="SUPFAM" id="SSF51445">
    <property type="entry name" value="(Trans)glycosidases"/>
    <property type="match status" value="1"/>
</dbReference>
<dbReference type="GO" id="GO:0005576">
    <property type="term" value="C:extracellular region"/>
    <property type="evidence" value="ECO:0007669"/>
    <property type="project" value="TreeGrafter"/>
</dbReference>
<evidence type="ECO:0000313" key="7">
    <source>
        <dbReference type="Proteomes" id="UP001212997"/>
    </source>
</evidence>
<dbReference type="Pfam" id="PF00150">
    <property type="entry name" value="Cellulase"/>
    <property type="match status" value="1"/>
</dbReference>
<evidence type="ECO:0000313" key="6">
    <source>
        <dbReference type="EMBL" id="KAJ3490083.1"/>
    </source>
</evidence>
<dbReference type="FunFam" id="3.20.20.80:FF:000130">
    <property type="entry name" value="Endoglucanase C"/>
    <property type="match status" value="1"/>
</dbReference>
<organism evidence="6 7">
    <name type="scientific">Meripilus lineatus</name>
    <dbReference type="NCBI Taxonomy" id="2056292"/>
    <lineage>
        <taxon>Eukaryota</taxon>
        <taxon>Fungi</taxon>
        <taxon>Dikarya</taxon>
        <taxon>Basidiomycota</taxon>
        <taxon>Agaricomycotina</taxon>
        <taxon>Agaricomycetes</taxon>
        <taxon>Polyporales</taxon>
        <taxon>Meripilaceae</taxon>
        <taxon>Meripilus</taxon>
    </lineage>
</organism>
<dbReference type="GO" id="GO:0008422">
    <property type="term" value="F:beta-glucosidase activity"/>
    <property type="evidence" value="ECO:0007669"/>
    <property type="project" value="TreeGrafter"/>
</dbReference>
<keyword evidence="3 4" id="KW-0326">Glycosidase</keyword>